<dbReference type="Gene3D" id="3.40.50.300">
    <property type="entry name" value="P-loop containing nucleotide triphosphate hydrolases"/>
    <property type="match status" value="1"/>
</dbReference>
<feature type="region of interest" description="Disordered" evidence="1">
    <location>
        <begin position="785"/>
        <end position="811"/>
    </location>
</feature>
<sequence>MLRLSGFSDIGEMMMETSSTAFLAEATESPSNPESTEWPVLPYKGLNYYTASDTALFCERDEEIQDCGTIIGNFGTKMLLVHGRTGAGKSSFLRAGLFPRLMDNRLFYCMRCVENTEPALIRSTGDPIASIMDVLHDRLGDTEAFPGVKSQTRRTARSMLECRPGATGAERAQSLLHTLHALTAQICGTLILAIDQAEEVFTLASDQTIEVRKAYFDLLDSLCYDRFDIKLILALRTEYYGHFADSFRISPNTKLSAVDSGLEQFMLHGISSPEQLTAVILRPTLMTLPPRTEKAPHELYNFTFEQGLVPTIVDDVLRHCGESSTLPILQLVCLDLYADMREKEEAAARGGRDAQAQGEAVTARTIAAKKEESIIRSEAYVTRGGVQGAIDRYFKRAIAVAMGKSVKTHERHLNAWRDVLSLLVAMQEGGALNSLLLPESLLADEARKFDAPEPIEETLAAMATPNLRLLRKVDLRDAATGEHTIHYSLGHDALAIPLHEWKKAQKARLGIKAARKRLLLLAGGLTGATAFLAGLAVLAGYAAYSAKIAAVEAILQGVETEPDLGSRILLLTAIEKNAGWLDHHYLPMKKVEDKLRSTLSRSPFFSASAACAGFNGRGDQVALANEDGATQSLNLQALADHEESQSGKANVDAQASRSDPQKQCFVGFVANLTSPVFLLNDTLAYNAHNRIEKTSLKSLQKNLPDSRSRFADFGSGLLRLTGWMPQPDRTFTQTFYDFRYDQALARFVPVIEPAPKINVTSRYGIVFSESTQRFAYTESVDDQSRSVSASTSEAETAAGQKRDSANTDDEKNVQLIVRTREKPEENDYTVREARAVYNDPNVLIPWSIAFLPGDDGSLVYRNKTRRFVFVKPTRGTSSATISEYTIAESNFNLRPVPSQFSWGRPLLAGVSMMNQYRVAWMTVDGITVFQSNDAHELKPLYKSATLLPALSDADIFSRIRFSRDGDTLLFARHQFNRVVVYAWDLRSRRPMEIAGYDPKSLVDNACLVATNIGRPTLSDKDLVRLPKALRAQPCSS</sequence>
<evidence type="ECO:0000256" key="1">
    <source>
        <dbReference type="SAM" id="MobiDB-lite"/>
    </source>
</evidence>
<evidence type="ECO:0000259" key="2">
    <source>
        <dbReference type="Pfam" id="PF20703"/>
    </source>
</evidence>
<dbReference type="RefSeq" id="WP_408128330.1">
    <property type="nucleotide sequence ID" value="NZ_JAQQDH010000002.1"/>
</dbReference>
<reference evidence="3 4" key="1">
    <citation type="journal article" date="2024" name="Chem. Sci.">
        <title>Discovery of megapolipeptins by genome mining of a Burkholderiales bacteria collection.</title>
        <authorList>
            <person name="Paulo B.S."/>
            <person name="Recchia M.J.J."/>
            <person name="Lee S."/>
            <person name="Fergusson C.H."/>
            <person name="Romanowski S.B."/>
            <person name="Hernandez A."/>
            <person name="Krull N."/>
            <person name="Liu D.Y."/>
            <person name="Cavanagh H."/>
            <person name="Bos A."/>
            <person name="Gray C.A."/>
            <person name="Murphy B.T."/>
            <person name="Linington R.G."/>
            <person name="Eustaquio A.S."/>
        </authorList>
    </citation>
    <scope>NUCLEOTIDE SEQUENCE [LARGE SCALE GENOMIC DNA]</scope>
    <source>
        <strain evidence="3 4">RL17-379-BIB-C</strain>
    </source>
</reference>
<dbReference type="Pfam" id="PF20703">
    <property type="entry name" value="nSTAND1"/>
    <property type="match status" value="1"/>
</dbReference>
<feature type="compositionally biased region" description="Basic and acidic residues" evidence="1">
    <location>
        <begin position="800"/>
        <end position="811"/>
    </location>
</feature>
<name>A0ABW9BYC7_9BURK</name>
<comment type="caution">
    <text evidence="3">The sequence shown here is derived from an EMBL/GenBank/DDBJ whole genome shotgun (WGS) entry which is preliminary data.</text>
</comment>
<protein>
    <recommendedName>
        <fullName evidence="2">Novel STAND NTPase 1 domain-containing protein</fullName>
    </recommendedName>
</protein>
<dbReference type="InterPro" id="IPR049052">
    <property type="entry name" value="nSTAND1"/>
</dbReference>
<feature type="compositionally biased region" description="Low complexity" evidence="1">
    <location>
        <begin position="786"/>
        <end position="798"/>
    </location>
</feature>
<keyword evidence="4" id="KW-1185">Reference proteome</keyword>
<proteinExistence type="predicted"/>
<dbReference type="Proteomes" id="UP001629288">
    <property type="component" value="Unassembled WGS sequence"/>
</dbReference>
<organism evidence="3 4">
    <name type="scientific">Paraburkholderia strydomiana</name>
    <dbReference type="NCBI Taxonomy" id="1245417"/>
    <lineage>
        <taxon>Bacteria</taxon>
        <taxon>Pseudomonadati</taxon>
        <taxon>Pseudomonadota</taxon>
        <taxon>Betaproteobacteria</taxon>
        <taxon>Burkholderiales</taxon>
        <taxon>Burkholderiaceae</taxon>
        <taxon>Paraburkholderia</taxon>
    </lineage>
</organism>
<evidence type="ECO:0000313" key="3">
    <source>
        <dbReference type="EMBL" id="MFM0443682.1"/>
    </source>
</evidence>
<gene>
    <name evidence="3" type="ORF">PQR00_08800</name>
</gene>
<dbReference type="InterPro" id="IPR027417">
    <property type="entry name" value="P-loop_NTPase"/>
</dbReference>
<accession>A0ABW9BYC7</accession>
<evidence type="ECO:0000313" key="4">
    <source>
        <dbReference type="Proteomes" id="UP001629288"/>
    </source>
</evidence>
<dbReference type="SUPFAM" id="SSF52540">
    <property type="entry name" value="P-loop containing nucleoside triphosphate hydrolases"/>
    <property type="match status" value="1"/>
</dbReference>
<dbReference type="SUPFAM" id="SSF75011">
    <property type="entry name" value="3-carboxy-cis,cis-mucoante lactonizing enzyme"/>
    <property type="match status" value="1"/>
</dbReference>
<dbReference type="EMBL" id="JAQQDH010000002">
    <property type="protein sequence ID" value="MFM0443682.1"/>
    <property type="molecule type" value="Genomic_DNA"/>
</dbReference>
<feature type="domain" description="Novel STAND NTPase 1" evidence="2">
    <location>
        <begin position="42"/>
        <end position="506"/>
    </location>
</feature>